<keyword evidence="2" id="KW-1185">Reference proteome</keyword>
<reference evidence="2" key="1">
    <citation type="journal article" date="2022" name="Mol. Ecol. Resour.">
        <title>The genomes of chicory, endive, great burdock and yacon provide insights into Asteraceae palaeo-polyploidization history and plant inulin production.</title>
        <authorList>
            <person name="Fan W."/>
            <person name="Wang S."/>
            <person name="Wang H."/>
            <person name="Wang A."/>
            <person name="Jiang F."/>
            <person name="Liu H."/>
            <person name="Zhao H."/>
            <person name="Xu D."/>
            <person name="Zhang Y."/>
        </authorList>
    </citation>
    <scope>NUCLEOTIDE SEQUENCE [LARGE SCALE GENOMIC DNA]</scope>
    <source>
        <strain evidence="2">cv. Yunnan</strain>
    </source>
</reference>
<comment type="caution">
    <text evidence="1">The sequence shown here is derived from an EMBL/GenBank/DDBJ whole genome shotgun (WGS) entry which is preliminary data.</text>
</comment>
<dbReference type="Proteomes" id="UP001056120">
    <property type="component" value="Linkage Group LG22"/>
</dbReference>
<sequence length="633" mass="70162">MSCLPCFGSKEPESNEQEDLHVAQAKGHPSSQPPVITMESPSRPASQPNNQNQESAATDTNETNEVANTCARNFGFRELAMATKNFRRETLLGESKVGKVYKGTLKDSGQVVAVKQLDRHGTKANKEFLAEVMMLSLLRHPNLVDLIGYCADGDQRILVYEYMEMGSVKNHLHEVPPEREPLDWITRMKIASGAAQALEYLHEKTNPPILYRNFTSTSILLDENLEPKLTDYGLMRLEIEAGNTMQQRIVCTVGCAPEYEQNGDLTPKSDVYSFGVVLLELITGRKALDTTLPVDEQNLIKWAQPYFREPKRFPEMADPQLKGSFPDKSLNQAVGVAAMCVQDDPSVRPMISDAVAALSFLTVAPPPQPQQTDPANDPGTTKNHSSCSSSSSSSSQTEDYSCSDSEDEDDQSSMRIKNNKPTGYNEDKCGTSSSESLYNEDDYWEDESHHEETSYRSKSKPKSIKRKVTFGTEKSVSRNSSKGNNKSLKKHSGSSLRKKSVNMKSSKSNNSSSFKAHLDSNSSKKHVDRKSSKNDGHEDDQSSSKPHESNDKLFLKSNSNGNMNSRSKGEKLKKCERSDSSDSDESSRRVVNSESTRKHVGDSDSSMNNSDVEILDGGEGINARLFEDTYVPI</sequence>
<reference evidence="1 2" key="2">
    <citation type="journal article" date="2022" name="Mol. Ecol. Resour.">
        <title>The genomes of chicory, endive, great burdock and yacon provide insights into Asteraceae paleo-polyploidization history and plant inulin production.</title>
        <authorList>
            <person name="Fan W."/>
            <person name="Wang S."/>
            <person name="Wang H."/>
            <person name="Wang A."/>
            <person name="Jiang F."/>
            <person name="Liu H."/>
            <person name="Zhao H."/>
            <person name="Xu D."/>
            <person name="Zhang Y."/>
        </authorList>
    </citation>
    <scope>NUCLEOTIDE SEQUENCE [LARGE SCALE GENOMIC DNA]</scope>
    <source>
        <strain evidence="2">cv. Yunnan</strain>
        <tissue evidence="1">Leaves</tissue>
    </source>
</reference>
<proteinExistence type="predicted"/>
<evidence type="ECO:0000313" key="1">
    <source>
        <dbReference type="EMBL" id="KAI3725589.1"/>
    </source>
</evidence>
<evidence type="ECO:0000313" key="2">
    <source>
        <dbReference type="Proteomes" id="UP001056120"/>
    </source>
</evidence>
<organism evidence="1 2">
    <name type="scientific">Smallanthus sonchifolius</name>
    <dbReference type="NCBI Taxonomy" id="185202"/>
    <lineage>
        <taxon>Eukaryota</taxon>
        <taxon>Viridiplantae</taxon>
        <taxon>Streptophyta</taxon>
        <taxon>Embryophyta</taxon>
        <taxon>Tracheophyta</taxon>
        <taxon>Spermatophyta</taxon>
        <taxon>Magnoliopsida</taxon>
        <taxon>eudicotyledons</taxon>
        <taxon>Gunneridae</taxon>
        <taxon>Pentapetalae</taxon>
        <taxon>asterids</taxon>
        <taxon>campanulids</taxon>
        <taxon>Asterales</taxon>
        <taxon>Asteraceae</taxon>
        <taxon>Asteroideae</taxon>
        <taxon>Heliantheae alliance</taxon>
        <taxon>Millerieae</taxon>
        <taxon>Smallanthus</taxon>
    </lineage>
</organism>
<dbReference type="EMBL" id="CM042039">
    <property type="protein sequence ID" value="KAI3725589.1"/>
    <property type="molecule type" value="Genomic_DNA"/>
</dbReference>
<gene>
    <name evidence="1" type="ORF">L1987_65380</name>
</gene>
<accession>A0ACB9BUJ0</accession>
<protein>
    <submittedName>
        <fullName evidence="1">Uncharacterized protein</fullName>
    </submittedName>
</protein>
<name>A0ACB9BUJ0_9ASTR</name>